<dbReference type="GO" id="GO:0016747">
    <property type="term" value="F:acyltransferase activity, transferring groups other than amino-acyl groups"/>
    <property type="evidence" value="ECO:0007669"/>
    <property type="project" value="InterPro"/>
</dbReference>
<dbReference type="PROSITE" id="PS51186">
    <property type="entry name" value="GNAT"/>
    <property type="match status" value="1"/>
</dbReference>
<evidence type="ECO:0000259" key="3">
    <source>
        <dbReference type="PROSITE" id="PS51186"/>
    </source>
</evidence>
<evidence type="ECO:0000313" key="4">
    <source>
        <dbReference type="EMBL" id="AMO95923.1"/>
    </source>
</evidence>
<dbReference type="PATRIC" id="fig|158899.10.peg.3261"/>
<evidence type="ECO:0000256" key="1">
    <source>
        <dbReference type="ARBA" id="ARBA00022679"/>
    </source>
</evidence>
<dbReference type="Pfam" id="PF13508">
    <property type="entry name" value="Acetyltransf_7"/>
    <property type="match status" value="1"/>
</dbReference>
<dbReference type="InterPro" id="IPR000182">
    <property type="entry name" value="GNAT_dom"/>
</dbReference>
<dbReference type="PANTHER" id="PTHR43877:SF1">
    <property type="entry name" value="ACETYLTRANSFERASE"/>
    <property type="match status" value="1"/>
</dbReference>
<dbReference type="InterPro" id="IPR016181">
    <property type="entry name" value="Acyl_CoA_acyltransferase"/>
</dbReference>
<dbReference type="EMBL" id="CP013232">
    <property type="protein sequence ID" value="AMO95923.1"/>
    <property type="molecule type" value="Genomic_DNA"/>
</dbReference>
<dbReference type="OrthoDB" id="3389160at2"/>
<accession>A0A127PDY3</accession>
<evidence type="ECO:0000256" key="2">
    <source>
        <dbReference type="ARBA" id="ARBA00023315"/>
    </source>
</evidence>
<gene>
    <name evidence="4" type="ORF">CFter6_3280</name>
</gene>
<organism evidence="4">
    <name type="scientific">Collimonas fungivorans</name>
    <dbReference type="NCBI Taxonomy" id="158899"/>
    <lineage>
        <taxon>Bacteria</taxon>
        <taxon>Pseudomonadati</taxon>
        <taxon>Pseudomonadota</taxon>
        <taxon>Betaproteobacteria</taxon>
        <taxon>Burkholderiales</taxon>
        <taxon>Oxalobacteraceae</taxon>
        <taxon>Collimonas</taxon>
    </lineage>
</organism>
<keyword evidence="2" id="KW-0012">Acyltransferase</keyword>
<dbReference type="Gene3D" id="3.40.630.30">
    <property type="match status" value="1"/>
</dbReference>
<dbReference type="PANTHER" id="PTHR43877">
    <property type="entry name" value="AMINOALKYLPHOSPHONATE N-ACETYLTRANSFERASE-RELATED-RELATED"/>
    <property type="match status" value="1"/>
</dbReference>
<protein>
    <submittedName>
        <fullName evidence="4">Acetyltransferase family protein</fullName>
    </submittedName>
</protein>
<dbReference type="Proteomes" id="UP000072421">
    <property type="component" value="Chromosome"/>
</dbReference>
<dbReference type="RefSeq" id="WP_061540634.1">
    <property type="nucleotide sequence ID" value="NZ_CP013232.1"/>
</dbReference>
<dbReference type="SUPFAM" id="SSF55729">
    <property type="entry name" value="Acyl-CoA N-acyltransferases (Nat)"/>
    <property type="match status" value="1"/>
</dbReference>
<feature type="domain" description="N-acetyltransferase" evidence="3">
    <location>
        <begin position="5"/>
        <end position="175"/>
    </location>
</feature>
<keyword evidence="1 4" id="KW-0808">Transferase</keyword>
<name>A0A127PDY3_9BURK</name>
<proteinExistence type="predicted"/>
<sequence>MQDNIQIRRLDSLDAAAITALSEILIDCVDGGASVSFMHPLTRTRADNFWNGVTPGVAAGERLLLVAQDQDGTILGTVQVVLSQPENQPHRADVAKLLVHRKARRAGLGAALVTAAEHAAALAGKRLLVLDTVTGSPAEQLYKRLGWQVSGVIPDYALWPDGRLCATTIFYKHIGNGTAA</sequence>
<dbReference type="InterPro" id="IPR050832">
    <property type="entry name" value="Bact_Acetyltransf"/>
</dbReference>
<evidence type="ECO:0000313" key="5">
    <source>
        <dbReference type="Proteomes" id="UP000072421"/>
    </source>
</evidence>
<reference evidence="4 5" key="1">
    <citation type="submission" date="2015-11" db="EMBL/GenBank/DDBJ databases">
        <title>Exploring the genomic traits of fungus-feeding bacterial genus Collimonas.</title>
        <authorList>
            <person name="Song C."/>
            <person name="Schmidt R."/>
            <person name="de Jager V."/>
            <person name="Krzyzanowska D."/>
            <person name="Jongedijk E."/>
            <person name="Cankar K."/>
            <person name="Beekwilder J."/>
            <person name="van Veen A."/>
            <person name="de Boer W."/>
            <person name="van Veen J.A."/>
            <person name="Garbeva P."/>
        </authorList>
    </citation>
    <scope>NUCLEOTIDE SEQUENCE [LARGE SCALE GENOMIC DNA]</scope>
    <source>
        <strain evidence="4 5">Ter6</strain>
    </source>
</reference>
<dbReference type="AlphaFoldDB" id="A0A127PDY3"/>